<dbReference type="NCBIfam" id="TIGR03352">
    <property type="entry name" value="VI_chp_3"/>
    <property type="match status" value="1"/>
</dbReference>
<protein>
    <submittedName>
        <fullName evidence="2">Type VI secretion system lipoprotein TssJ</fullName>
    </submittedName>
</protein>
<gene>
    <name evidence="2" type="primary">tssJ</name>
    <name evidence="2" type="ORF">HLB44_20735</name>
</gene>
<evidence type="ECO:0000313" key="3">
    <source>
        <dbReference type="Proteomes" id="UP000737171"/>
    </source>
</evidence>
<feature type="region of interest" description="Disordered" evidence="1">
    <location>
        <begin position="1"/>
        <end position="54"/>
    </location>
</feature>
<dbReference type="Pfam" id="PF12790">
    <property type="entry name" value="T6SS-SciN"/>
    <property type="match status" value="1"/>
</dbReference>
<keyword evidence="3" id="KW-1185">Reference proteome</keyword>
<evidence type="ECO:0000313" key="2">
    <source>
        <dbReference type="EMBL" id="NRF69431.1"/>
    </source>
</evidence>
<sequence>MPASPIQAAQLDPPICAIGKTTRPPRLHRSGECTGIRRTGSPTILGSRERSDQCERRARAPTIGAMRSHPHSLPRQALGRSASALAIGLGVVACGGCATSGDSTIGKALELVGLKAPAVPEGLPKELPQGPRKVALRLHAGDLLNTDSAGRSLSIVARVYKLRASMAFMQAPYASFGQDTNPRDAAWSGDVIESRELVLAPGQRHEVIETLAPDASHLAVVALFRAPAEQRWRFVFDARAAARTGITVGLHGCAMSVAEGPAVDAAPETLRLAGVHCK</sequence>
<accession>A0ABX2ELJ3</accession>
<dbReference type="Proteomes" id="UP000737171">
    <property type="component" value="Unassembled WGS sequence"/>
</dbReference>
<keyword evidence="2" id="KW-0449">Lipoprotein</keyword>
<reference evidence="2 3" key="1">
    <citation type="submission" date="2020-05" db="EMBL/GenBank/DDBJ databases">
        <title>Aquincola sp. isolate from soil.</title>
        <authorList>
            <person name="Han J."/>
            <person name="Kim D.-U."/>
        </authorList>
    </citation>
    <scope>NUCLEOTIDE SEQUENCE [LARGE SCALE GENOMIC DNA]</scope>
    <source>
        <strain evidence="2 3">S2</strain>
    </source>
</reference>
<organism evidence="2 3">
    <name type="scientific">Pseudaquabacterium terrae</name>
    <dbReference type="NCBI Taxonomy" id="2732868"/>
    <lineage>
        <taxon>Bacteria</taxon>
        <taxon>Pseudomonadati</taxon>
        <taxon>Pseudomonadota</taxon>
        <taxon>Betaproteobacteria</taxon>
        <taxon>Burkholderiales</taxon>
        <taxon>Sphaerotilaceae</taxon>
        <taxon>Pseudaquabacterium</taxon>
    </lineage>
</organism>
<dbReference type="InterPro" id="IPR038706">
    <property type="entry name" value="Type_VI_SciN-like_sf"/>
</dbReference>
<dbReference type="RefSeq" id="WP_173126288.1">
    <property type="nucleotide sequence ID" value="NZ_JABRWJ010000006.1"/>
</dbReference>
<comment type="caution">
    <text evidence="2">The sequence shown here is derived from an EMBL/GenBank/DDBJ whole genome shotgun (WGS) entry which is preliminary data.</text>
</comment>
<name>A0ABX2ELJ3_9BURK</name>
<dbReference type="PANTHER" id="PTHR37625:SF4">
    <property type="entry name" value="OUTER MEMBRANE LIPOPROTEIN"/>
    <property type="match status" value="1"/>
</dbReference>
<dbReference type="Gene3D" id="2.60.40.4150">
    <property type="entry name" value="Type VI secretion system, lipoprotein SciN"/>
    <property type="match status" value="1"/>
</dbReference>
<dbReference type="EMBL" id="JABRWJ010000006">
    <property type="protein sequence ID" value="NRF69431.1"/>
    <property type="molecule type" value="Genomic_DNA"/>
</dbReference>
<proteinExistence type="predicted"/>
<dbReference type="PANTHER" id="PTHR37625">
    <property type="entry name" value="OUTER MEMBRANE LIPOPROTEIN-RELATED"/>
    <property type="match status" value="1"/>
</dbReference>
<dbReference type="InterPro" id="IPR017734">
    <property type="entry name" value="T6SS_SciN"/>
</dbReference>
<evidence type="ECO:0000256" key="1">
    <source>
        <dbReference type="SAM" id="MobiDB-lite"/>
    </source>
</evidence>